<evidence type="ECO:0000256" key="9">
    <source>
        <dbReference type="SAM" id="MobiDB-lite"/>
    </source>
</evidence>
<feature type="active site" description="Nucleophile" evidence="6">
    <location>
        <position position="262"/>
    </location>
</feature>
<dbReference type="PROSITE" id="PS01182">
    <property type="entry name" value="GLYCOSYL_HYDROL_F35"/>
    <property type="match status" value="1"/>
</dbReference>
<dbReference type="InterPro" id="IPR048912">
    <property type="entry name" value="BetaGal1-like_ABD1"/>
</dbReference>
<organism evidence="14">
    <name type="scientific">Pristhesancus plagipennis</name>
    <name type="common">Common assassin bug</name>
    <dbReference type="NCBI Taxonomy" id="1955184"/>
    <lineage>
        <taxon>Eukaryota</taxon>
        <taxon>Metazoa</taxon>
        <taxon>Ecdysozoa</taxon>
        <taxon>Arthropoda</taxon>
        <taxon>Hexapoda</taxon>
        <taxon>Insecta</taxon>
        <taxon>Pterygota</taxon>
        <taxon>Neoptera</taxon>
        <taxon>Paraneoptera</taxon>
        <taxon>Hemiptera</taxon>
        <taxon>Heteroptera</taxon>
        <taxon>Panheteroptera</taxon>
        <taxon>Cimicomorpha</taxon>
        <taxon>Reduviidae</taxon>
        <taxon>Harpactorinae</taxon>
        <taxon>Harpactorini</taxon>
        <taxon>Pristhesancus</taxon>
    </lineage>
</organism>
<dbReference type="AlphaFoldDB" id="A0A2K8JMI0"/>
<dbReference type="Pfam" id="PF01301">
    <property type="entry name" value="Glyco_hydro_35"/>
    <property type="match status" value="1"/>
</dbReference>
<feature type="signal peptide" evidence="10">
    <location>
        <begin position="1"/>
        <end position="16"/>
    </location>
</feature>
<dbReference type="SUPFAM" id="SSF51445">
    <property type="entry name" value="(Trans)glycosidases"/>
    <property type="match status" value="1"/>
</dbReference>
<proteinExistence type="evidence at transcript level"/>
<feature type="domain" description="Beta-galactosidase galactose-binding" evidence="13">
    <location>
        <begin position="619"/>
        <end position="677"/>
    </location>
</feature>
<dbReference type="EMBL" id="KY031100">
    <property type="protein sequence ID" value="ATU82851.1"/>
    <property type="molecule type" value="mRNA"/>
</dbReference>
<feature type="compositionally biased region" description="Basic and acidic residues" evidence="9">
    <location>
        <begin position="554"/>
        <end position="576"/>
    </location>
</feature>
<dbReference type="InterPro" id="IPR008979">
    <property type="entry name" value="Galactose-bd-like_sf"/>
</dbReference>
<evidence type="ECO:0000256" key="5">
    <source>
        <dbReference type="ARBA" id="ARBA00023295"/>
    </source>
</evidence>
<evidence type="ECO:0000256" key="6">
    <source>
        <dbReference type="PIRSR" id="PIRSR006336-1"/>
    </source>
</evidence>
<evidence type="ECO:0000259" key="12">
    <source>
        <dbReference type="Pfam" id="PF21317"/>
    </source>
</evidence>
<feature type="region of interest" description="Disordered" evidence="9">
    <location>
        <begin position="712"/>
        <end position="731"/>
    </location>
</feature>
<evidence type="ECO:0000313" key="14">
    <source>
        <dbReference type="EMBL" id="ATU82851.1"/>
    </source>
</evidence>
<evidence type="ECO:0000259" key="11">
    <source>
        <dbReference type="Pfam" id="PF01301"/>
    </source>
</evidence>
<comment type="catalytic activity">
    <reaction evidence="7">
        <text>Hydrolysis of terminal non-reducing beta-D-galactose residues in beta-D-galactosides.</text>
        <dbReference type="EC" id="3.2.1.23"/>
    </reaction>
</comment>
<feature type="active site" description="Proton donor" evidence="6">
    <location>
        <position position="181"/>
    </location>
</feature>
<reference evidence="14" key="1">
    <citation type="submission" date="2016-10" db="EMBL/GenBank/DDBJ databases">
        <title>The assassin bug Pristhesancus plagipennis produces two different types of venom.</title>
        <authorList>
            <person name="Walker A.A."/>
            <person name="Herzig V."/>
            <person name="Jin J."/>
            <person name="Fry B.G."/>
            <person name="King G.F."/>
        </authorList>
    </citation>
    <scope>NUCLEOTIDE SEQUENCE</scope>
    <source>
        <tissue evidence="14">Venom/labial glands</tissue>
    </source>
</reference>
<keyword evidence="5 7" id="KW-0326">Glycosidase</keyword>
<dbReference type="InterPro" id="IPR026283">
    <property type="entry name" value="B-gal_1-like"/>
</dbReference>
<protein>
    <recommendedName>
        <fullName evidence="7">Beta-galactosidase</fullName>
        <ecNumber evidence="7">3.2.1.23</ecNumber>
    </recommendedName>
</protein>
<dbReference type="PANTHER" id="PTHR23421">
    <property type="entry name" value="BETA-GALACTOSIDASE RELATED"/>
    <property type="match status" value="1"/>
</dbReference>
<dbReference type="PIRSF" id="PIRSF006336">
    <property type="entry name" value="B-gal"/>
    <property type="match status" value="1"/>
</dbReference>
<dbReference type="InterPro" id="IPR001944">
    <property type="entry name" value="Glycoside_Hdrlase_35"/>
</dbReference>
<keyword evidence="3 7" id="KW-0378">Hydrolase</keyword>
<keyword evidence="2 10" id="KW-0732">Signal</keyword>
<evidence type="ECO:0000259" key="13">
    <source>
        <dbReference type="Pfam" id="PF21467"/>
    </source>
</evidence>
<dbReference type="InterPro" id="IPR019801">
    <property type="entry name" value="Glyco_hydro_35_CS"/>
</dbReference>
<dbReference type="InterPro" id="IPR031330">
    <property type="entry name" value="Gly_Hdrlase_35_cat"/>
</dbReference>
<feature type="chain" id="PRO_5014946758" description="Beta-galactosidase" evidence="10">
    <location>
        <begin position="17"/>
        <end position="731"/>
    </location>
</feature>
<feature type="domain" description="Beta-galactosidase 1-like first all-beta" evidence="12">
    <location>
        <begin position="397"/>
        <end position="508"/>
    </location>
</feature>
<evidence type="ECO:0000256" key="3">
    <source>
        <dbReference type="ARBA" id="ARBA00022801"/>
    </source>
</evidence>
<evidence type="ECO:0000256" key="10">
    <source>
        <dbReference type="SAM" id="SignalP"/>
    </source>
</evidence>
<keyword evidence="4" id="KW-0325">Glycoprotein</keyword>
<dbReference type="FunFam" id="3.20.20.80:FF:000017">
    <property type="entry name" value="Beta-galactosidase"/>
    <property type="match status" value="1"/>
</dbReference>
<dbReference type="Pfam" id="PF21317">
    <property type="entry name" value="BetaGal_ABD_1"/>
    <property type="match status" value="1"/>
</dbReference>
<comment type="similarity">
    <text evidence="1 8">Belongs to the glycosyl hydrolase 35 family.</text>
</comment>
<evidence type="ECO:0000256" key="4">
    <source>
        <dbReference type="ARBA" id="ARBA00023180"/>
    </source>
</evidence>
<name>A0A2K8JMI0_PRIPG</name>
<feature type="region of interest" description="Disordered" evidence="9">
    <location>
        <begin position="532"/>
        <end position="598"/>
    </location>
</feature>
<accession>A0A2K8JMI0</accession>
<dbReference type="InterPro" id="IPR017853">
    <property type="entry name" value="GH"/>
</dbReference>
<evidence type="ECO:0000256" key="8">
    <source>
        <dbReference type="RuleBase" id="RU003679"/>
    </source>
</evidence>
<dbReference type="Pfam" id="PF21467">
    <property type="entry name" value="BetaGal_gal-bd"/>
    <property type="match status" value="1"/>
</dbReference>
<dbReference type="GO" id="GO:0004565">
    <property type="term" value="F:beta-galactosidase activity"/>
    <property type="evidence" value="ECO:0007669"/>
    <property type="project" value="UniProtKB-EC"/>
</dbReference>
<sequence length="731" mass="82881">MLLIIIFLAFLTFSSGKKGEKREFAIDYDTNEFVLNGEPFTYASGEMHYFRVPKAYWRDRLKKIRFSGLNTVSTYIEWSLHEPSSNNFVFDGEADIAEFIKIAQEEDLFVIIRPGPYICAEREFGGYPAWLLTANPKMRLRTSDPSHTFFIARWFKYLMGQLQPLFYNNGGPIIMVQVENEYGSYPVNDPNYTLWLRDLFRSYVGNAAILFTTDGPGRNFVTRGKIPGVLTTIDFGPTSTDMDTMYRPMRKLQPKGPRVNSEFYVGWLSYWGEPFSKTEIAPIVTTLGQFLQNNISFNLYMFHGGTNFGFTAGSGSSNHFQPDLTSYDYDAPISEAGDLTDKYFAIKEAIKEIYPQGGTGGVRNSTEKGDYGTVQLSPVISLLKSPVGSAPVLSEFPVTFEEIGQRYGFVAYSTNIPNAGNDPSVLQVNVRDRAIVLLDEEEVSVLQYTYINETPLPSTLRAGQKLTLLIENLGRRNYQLLSDCTKGLISNATIDGALIKNWEVVGYPLNPEDITKIEEVYEENKNRVFEVVEEEEKKSTSDSDSDGEEQNVNKPEEASEDVKPEQENENGNKSEGSESGSSSYSYKDDEISDKEEEVVSIKSGDRFTKYQSEYKVGSPTFYLGTFQLPERTKPLDTFLDMSQWGKGVVFINNFNLGRYWHIGPQLTLYVPGCYLREYPENNTIVLLELHYTHPEKTVTFVTTPILDFVPNSENENESSKDHISVTNVFRR</sequence>
<feature type="compositionally biased region" description="Basic and acidic residues" evidence="9">
    <location>
        <begin position="532"/>
        <end position="541"/>
    </location>
</feature>
<evidence type="ECO:0000256" key="7">
    <source>
        <dbReference type="RuleBase" id="RU000675"/>
    </source>
</evidence>
<dbReference type="InterPro" id="IPR048913">
    <property type="entry name" value="BetaGal_gal-bd"/>
</dbReference>
<dbReference type="Gene3D" id="3.20.20.80">
    <property type="entry name" value="Glycosidases"/>
    <property type="match status" value="1"/>
</dbReference>
<dbReference type="Gene3D" id="2.60.120.260">
    <property type="entry name" value="Galactose-binding domain-like"/>
    <property type="match status" value="2"/>
</dbReference>
<evidence type="ECO:0000256" key="2">
    <source>
        <dbReference type="ARBA" id="ARBA00022729"/>
    </source>
</evidence>
<dbReference type="SUPFAM" id="SSF49785">
    <property type="entry name" value="Galactose-binding domain-like"/>
    <property type="match status" value="1"/>
</dbReference>
<feature type="domain" description="Glycoside hydrolase 35 catalytic" evidence="11">
    <location>
        <begin position="32"/>
        <end position="352"/>
    </location>
</feature>
<dbReference type="EC" id="3.2.1.23" evidence="7"/>
<dbReference type="PRINTS" id="PR00742">
    <property type="entry name" value="GLHYDRLASE35"/>
</dbReference>
<dbReference type="GO" id="GO:0005975">
    <property type="term" value="P:carbohydrate metabolic process"/>
    <property type="evidence" value="ECO:0007669"/>
    <property type="project" value="InterPro"/>
</dbReference>
<evidence type="ECO:0000256" key="1">
    <source>
        <dbReference type="ARBA" id="ARBA00009809"/>
    </source>
</evidence>